<evidence type="ECO:0000313" key="2">
    <source>
        <dbReference type="Proteomes" id="UP000054321"/>
    </source>
</evidence>
<dbReference type="EMBL" id="KN832878">
    <property type="protein sequence ID" value="KIM99698.1"/>
    <property type="molecule type" value="Genomic_DNA"/>
</dbReference>
<dbReference type="OrthoDB" id="2588159at2759"/>
<dbReference type="SUPFAM" id="SSF49785">
    <property type="entry name" value="Galactose-binding domain-like"/>
    <property type="match status" value="1"/>
</dbReference>
<keyword evidence="2" id="KW-1185">Reference proteome</keyword>
<accession>A0A0C3CL52</accession>
<dbReference type="InterPro" id="IPR053161">
    <property type="entry name" value="Ulvan_degrading_GH"/>
</dbReference>
<dbReference type="Pfam" id="PF17132">
    <property type="entry name" value="Glyco_hydro_106"/>
    <property type="match status" value="1"/>
</dbReference>
<evidence type="ECO:0000313" key="1">
    <source>
        <dbReference type="EMBL" id="KIM99698.1"/>
    </source>
</evidence>
<organism evidence="1 2">
    <name type="scientific">Oidiodendron maius (strain Zn)</name>
    <dbReference type="NCBI Taxonomy" id="913774"/>
    <lineage>
        <taxon>Eukaryota</taxon>
        <taxon>Fungi</taxon>
        <taxon>Dikarya</taxon>
        <taxon>Ascomycota</taxon>
        <taxon>Pezizomycotina</taxon>
        <taxon>Leotiomycetes</taxon>
        <taxon>Leotiomycetes incertae sedis</taxon>
        <taxon>Myxotrichaceae</taxon>
        <taxon>Oidiodendron</taxon>
    </lineage>
</organism>
<dbReference type="InterPro" id="IPR008979">
    <property type="entry name" value="Galactose-bd-like_sf"/>
</dbReference>
<dbReference type="InParanoid" id="A0A0C3CL52"/>
<evidence type="ECO:0008006" key="3">
    <source>
        <dbReference type="Google" id="ProtNLM"/>
    </source>
</evidence>
<dbReference type="STRING" id="913774.A0A0C3CL52"/>
<sequence>MLQCQPACAGTNDQVNADINYGTFQNPAAIVRPRFRYWPPDASVNLTQVEDDIREAGRVGVGGVELLGYYFYGDVQFFPGNYDQLQSDWTVNYFGSPAWKNLMNTVLSTAQDEGLVVDMSLGPNQGAGVPAPSESDGLLFDLDYYEVAVPIGGTFNGVLPGWGSEALVSASTGLVTNVTTNSGGGTTTVLSESSLNDITKSVDRNGNVTISFPSKQPGGIENRVFAYYLKHSHYPEVQSQATVAAAVPQSPITTWQQNGSWVVDHFSALGAQTFISYWEDNLLDSSNIKLIKEVGNYVWEDSQEFYFLENTFWTPNLPATFLKNRGYSVNKYVPLLINTLTTSTSVNLYVLDSSDAGASHVADYRQTLTELNQIYLQTLSNWAETTLGMQFSAQVVYNLPMDMLANIPYVNAPECETLAFLGNIDGYRQFAGPANLAGKRIISSESGAVFGQAYSQPIPEIISYFKSSIVGGVNQFIIHGYPYSGNYGNTTWPGFTTFDYTVSEMHGRHQPGWDFYSDFLGWTSRAQWAAQSGIPIIDLAFYSKSTDYRQITSQYSPSDLQQAGFSYEYLSPDNFNLPEAYVSNGVFAPKRQAFKAMAVGINEILTGLGVTKLSEYAHDGLPIIFLGGLPSKFEGYNQPGSSSANATLSSLTALKNVHVTSPNQGLADVLASINITPRTTISTNGTWYTYWREGPSADYIFVYNNQPIGSGISTGQITFQSTGVPYTYNAWTGEITPIVAYKQTSTHTTISLELAGDQSTIITFKSGSRPFYLQSLPDSTTGISSSESSLSILITGVTGSSAILSNGTTFTLPSASASPFELTNWSLTIESWTLPSNLYDLNPIATRTNLSAISNIQSLVPWHSISSSLTNISGRGYYSTTFQWPPAQSSADGAFIDLGTIVHTARVSINGNTLPPLDITWARAGISKYLMKGSNLVEVVVSTPLGNALGTIWSSIVSSGKTAMSQVADPPGIADYGLVNPVMIIPYNEHKLLQ</sequence>
<dbReference type="AlphaFoldDB" id="A0A0C3CL52"/>
<dbReference type="HOGENOM" id="CLU_003772_0_0_1"/>
<name>A0A0C3CL52_OIDMZ</name>
<reference evidence="2" key="2">
    <citation type="submission" date="2015-01" db="EMBL/GenBank/DDBJ databases">
        <title>Evolutionary Origins and Diversification of the Mycorrhizal Mutualists.</title>
        <authorList>
            <consortium name="DOE Joint Genome Institute"/>
            <consortium name="Mycorrhizal Genomics Consortium"/>
            <person name="Kohler A."/>
            <person name="Kuo A."/>
            <person name="Nagy L.G."/>
            <person name="Floudas D."/>
            <person name="Copeland A."/>
            <person name="Barry K.W."/>
            <person name="Cichocki N."/>
            <person name="Veneault-Fourrey C."/>
            <person name="LaButti K."/>
            <person name="Lindquist E.A."/>
            <person name="Lipzen A."/>
            <person name="Lundell T."/>
            <person name="Morin E."/>
            <person name="Murat C."/>
            <person name="Riley R."/>
            <person name="Ohm R."/>
            <person name="Sun H."/>
            <person name="Tunlid A."/>
            <person name="Henrissat B."/>
            <person name="Grigoriev I.V."/>
            <person name="Hibbett D.S."/>
            <person name="Martin F."/>
        </authorList>
    </citation>
    <scope>NUCLEOTIDE SEQUENCE [LARGE SCALE GENOMIC DNA]</scope>
    <source>
        <strain evidence="2">Zn</strain>
    </source>
</reference>
<protein>
    <recommendedName>
        <fullName evidence="3">Glycoside hydrolase family 2 protein</fullName>
    </recommendedName>
</protein>
<dbReference type="Proteomes" id="UP000054321">
    <property type="component" value="Unassembled WGS sequence"/>
</dbReference>
<reference evidence="1 2" key="1">
    <citation type="submission" date="2014-04" db="EMBL/GenBank/DDBJ databases">
        <authorList>
            <consortium name="DOE Joint Genome Institute"/>
            <person name="Kuo A."/>
            <person name="Martino E."/>
            <person name="Perotto S."/>
            <person name="Kohler A."/>
            <person name="Nagy L.G."/>
            <person name="Floudas D."/>
            <person name="Copeland A."/>
            <person name="Barry K.W."/>
            <person name="Cichocki N."/>
            <person name="Veneault-Fourrey C."/>
            <person name="LaButti K."/>
            <person name="Lindquist E.A."/>
            <person name="Lipzen A."/>
            <person name="Lundell T."/>
            <person name="Morin E."/>
            <person name="Murat C."/>
            <person name="Sun H."/>
            <person name="Tunlid A."/>
            <person name="Henrissat B."/>
            <person name="Grigoriev I.V."/>
            <person name="Hibbett D.S."/>
            <person name="Martin F."/>
            <person name="Nordberg H.P."/>
            <person name="Cantor M.N."/>
            <person name="Hua S.X."/>
        </authorList>
    </citation>
    <scope>NUCLEOTIDE SEQUENCE [LARGE SCALE GENOMIC DNA]</scope>
    <source>
        <strain evidence="1 2">Zn</strain>
    </source>
</reference>
<proteinExistence type="predicted"/>
<dbReference type="PANTHER" id="PTHR36848">
    <property type="entry name" value="DNA-BINDING PROTEIN (PUTATIVE SECRETED PROTEIN)-RELATED"/>
    <property type="match status" value="1"/>
</dbReference>
<gene>
    <name evidence="1" type="ORF">OIDMADRAFT_165853</name>
</gene>
<dbReference type="PANTHER" id="PTHR36848:SF2">
    <property type="entry name" value="SECRETED PROTEIN"/>
    <property type="match status" value="1"/>
</dbReference>